<dbReference type="AlphaFoldDB" id="A0A6J4QF98"/>
<name>A0A6J4QF98_9ACTN</name>
<reference evidence="2" key="1">
    <citation type="submission" date="2020-02" db="EMBL/GenBank/DDBJ databases">
        <authorList>
            <person name="Meier V. D."/>
        </authorList>
    </citation>
    <scope>NUCLEOTIDE SEQUENCE</scope>
    <source>
        <strain evidence="2">AVDCRST_MAG35</strain>
    </source>
</reference>
<evidence type="ECO:0000313" key="2">
    <source>
        <dbReference type="EMBL" id="CAA9439192.1"/>
    </source>
</evidence>
<accession>A0A6J4QF98</accession>
<sequence>MALTAASATVVAAPVGLSIPTLGVDASLVPLGVQADGSLEVPADAAQAGWFTGGATPGSRGPGVVGGHVDSVDGPGVFIGLEDLAPGDEVVVDREDGSRVAFVVTRTLRAPKDAFPTDEVYGPTAAPELRLITCGGPFDRSTGHYDDNLVVFAQLAA</sequence>
<dbReference type="EMBL" id="CADCUY010000599">
    <property type="protein sequence ID" value="CAA9439192.1"/>
    <property type="molecule type" value="Genomic_DNA"/>
</dbReference>
<organism evidence="2">
    <name type="scientific">uncultured Quadrisphaera sp</name>
    <dbReference type="NCBI Taxonomy" id="904978"/>
    <lineage>
        <taxon>Bacteria</taxon>
        <taxon>Bacillati</taxon>
        <taxon>Actinomycetota</taxon>
        <taxon>Actinomycetes</taxon>
        <taxon>Kineosporiales</taxon>
        <taxon>Kineosporiaceae</taxon>
        <taxon>Quadrisphaera</taxon>
        <taxon>environmental samples</taxon>
    </lineage>
</organism>
<protein>
    <submittedName>
        <fullName evidence="2">Putative secreted protein</fullName>
    </submittedName>
</protein>
<keyword evidence="1" id="KW-0378">Hydrolase</keyword>
<proteinExistence type="predicted"/>
<dbReference type="CDD" id="cd05829">
    <property type="entry name" value="Sortase_F"/>
    <property type="match status" value="1"/>
</dbReference>
<dbReference type="InterPro" id="IPR042001">
    <property type="entry name" value="Sortase_F"/>
</dbReference>
<dbReference type="Pfam" id="PF04203">
    <property type="entry name" value="Sortase"/>
    <property type="match status" value="1"/>
</dbReference>
<dbReference type="InterPro" id="IPR005754">
    <property type="entry name" value="Sortase"/>
</dbReference>
<dbReference type="InterPro" id="IPR023365">
    <property type="entry name" value="Sortase_dom-sf"/>
</dbReference>
<dbReference type="SUPFAM" id="SSF63817">
    <property type="entry name" value="Sortase"/>
    <property type="match status" value="1"/>
</dbReference>
<evidence type="ECO:0000256" key="1">
    <source>
        <dbReference type="ARBA" id="ARBA00022801"/>
    </source>
</evidence>
<dbReference type="NCBIfam" id="NF033748">
    <property type="entry name" value="class_F_sortase"/>
    <property type="match status" value="1"/>
</dbReference>
<gene>
    <name evidence="2" type="ORF">AVDCRST_MAG35-3142</name>
</gene>
<dbReference type="GO" id="GO:0016787">
    <property type="term" value="F:hydrolase activity"/>
    <property type="evidence" value="ECO:0007669"/>
    <property type="project" value="UniProtKB-KW"/>
</dbReference>
<dbReference type="Gene3D" id="2.40.260.10">
    <property type="entry name" value="Sortase"/>
    <property type="match status" value="1"/>
</dbReference>